<dbReference type="GO" id="GO:0005737">
    <property type="term" value="C:cytoplasm"/>
    <property type="evidence" value="ECO:0007669"/>
    <property type="project" value="TreeGrafter"/>
</dbReference>
<dbReference type="PANTHER" id="PTHR14614:SF162">
    <property type="entry name" value="EXPRESSED PROTEIN"/>
    <property type="match status" value="1"/>
</dbReference>
<dbReference type="InterPro" id="IPR019410">
    <property type="entry name" value="Methyltransf_16"/>
</dbReference>
<dbReference type="KEGG" id="sla:SERLADRAFT_477241"/>
<dbReference type="RefSeq" id="XP_007322720.1">
    <property type="nucleotide sequence ID" value="XM_007322658.1"/>
</dbReference>
<dbReference type="InterPro" id="IPR029063">
    <property type="entry name" value="SAM-dependent_MTases_sf"/>
</dbReference>
<dbReference type="AlphaFoldDB" id="F8P8J8"/>
<dbReference type="EMBL" id="GL945440">
    <property type="protein sequence ID" value="EGO20754.1"/>
    <property type="molecule type" value="Genomic_DNA"/>
</dbReference>
<dbReference type="PANTHER" id="PTHR14614">
    <property type="entry name" value="HEPATOCELLULAR CARCINOMA-ASSOCIATED ANTIGEN"/>
    <property type="match status" value="1"/>
</dbReference>
<dbReference type="GO" id="GO:0008757">
    <property type="term" value="F:S-adenosylmethionine-dependent methyltransferase activity"/>
    <property type="evidence" value="ECO:0007669"/>
    <property type="project" value="UniProtKB-ARBA"/>
</dbReference>
<dbReference type="Pfam" id="PF10294">
    <property type="entry name" value="Methyltransf_16"/>
    <property type="match status" value="1"/>
</dbReference>
<dbReference type="SUPFAM" id="SSF53335">
    <property type="entry name" value="S-adenosyl-L-methionine-dependent methyltransferases"/>
    <property type="match status" value="1"/>
</dbReference>
<dbReference type="Proteomes" id="UP000008064">
    <property type="component" value="Unassembled WGS sequence"/>
</dbReference>
<dbReference type="GO" id="GO:0005634">
    <property type="term" value="C:nucleus"/>
    <property type="evidence" value="ECO:0007669"/>
    <property type="project" value="TreeGrafter"/>
</dbReference>
<protein>
    <recommendedName>
        <fullName evidence="2">Methyltransferase-domain-containing protein</fullName>
    </recommendedName>
</protein>
<accession>F8P8J8</accession>
<sequence length="381" mass="42018">MFYYISFLRPPPLQAALSGSISITPQVANDLRTEPFDGAQDIFYCWSATSTTPVATKPTKLTTWRQSNAYKELSVPLPPNLRSGQSWRLVLSSRAHGQVSSIQLDEDALGDTPFPVISMPIVFSPRPGKAVKQEQVERIYNLLLKSNDDPLSMVIREQTSFDLDKKIWDSGIGLSSWILRHYNHCFENTAPLTELHRRLFGSKHGNIIELGAGTGIVALTLAILRSSTFTEGFEAPNRLITTDLSSAMPLLERNISSNGHLFPLARPEAVVLDWDNEELPPAVHDLENGLDVIVMADVTYNTSSFPSLIRTLSSLIEFSMTKNAAPPLILLGYKERDLAERTLWGMASEIGISLEKVSELAGAGGAPIEIWVGQAKNKSDQ</sequence>
<organism>
    <name type="scientific">Serpula lacrymans var. lacrymans (strain S7.9)</name>
    <name type="common">Dry rot fungus</name>
    <dbReference type="NCBI Taxonomy" id="578457"/>
    <lineage>
        <taxon>Eukaryota</taxon>
        <taxon>Fungi</taxon>
        <taxon>Dikarya</taxon>
        <taxon>Basidiomycota</taxon>
        <taxon>Agaricomycotina</taxon>
        <taxon>Agaricomycetes</taxon>
        <taxon>Agaricomycetidae</taxon>
        <taxon>Boletales</taxon>
        <taxon>Coniophorineae</taxon>
        <taxon>Serpulaceae</taxon>
        <taxon>Serpula</taxon>
    </lineage>
</organism>
<dbReference type="OrthoDB" id="413520at2759"/>
<evidence type="ECO:0000313" key="1">
    <source>
        <dbReference type="EMBL" id="EGO20754.1"/>
    </source>
</evidence>
<dbReference type="GeneID" id="18820963"/>
<evidence type="ECO:0008006" key="2">
    <source>
        <dbReference type="Google" id="ProtNLM"/>
    </source>
</evidence>
<gene>
    <name evidence="1" type="ORF">SERLADRAFT_477241</name>
</gene>
<proteinExistence type="predicted"/>
<dbReference type="Gene3D" id="3.40.50.150">
    <property type="entry name" value="Vaccinia Virus protein VP39"/>
    <property type="match status" value="1"/>
</dbReference>
<name>F8P8J8_SERL9</name>
<dbReference type="HOGENOM" id="CLU_052836_0_0_1"/>
<reference evidence="1" key="1">
    <citation type="submission" date="2011-04" db="EMBL/GenBank/DDBJ databases">
        <title>Evolution of plant cell wall degrading machinery underlies the functional diversity of forest fungi.</title>
        <authorList>
            <consortium name="US DOE Joint Genome Institute (JGI-PGF)"/>
            <person name="Eastwood D.C."/>
            <person name="Floudas D."/>
            <person name="Binder M."/>
            <person name="Majcherczyk A."/>
            <person name="Schneider P."/>
            <person name="Aerts A."/>
            <person name="Asiegbu F.O."/>
            <person name="Baker S.E."/>
            <person name="Barry K."/>
            <person name="Bendiksby M."/>
            <person name="Blumentritt M."/>
            <person name="Coutinho P.M."/>
            <person name="Cullen D."/>
            <person name="Cullen D."/>
            <person name="Gathman A."/>
            <person name="Goodell B."/>
            <person name="Henrissat B."/>
            <person name="Ihrmark K."/>
            <person name="Kauserud H."/>
            <person name="Kohler A."/>
            <person name="LaButti K."/>
            <person name="Lapidus A."/>
            <person name="Lavin J.L."/>
            <person name="Lee Y.-H."/>
            <person name="Lindquist E."/>
            <person name="Lilly W."/>
            <person name="Lucas S."/>
            <person name="Morin E."/>
            <person name="Murat C."/>
            <person name="Oguiza J.A."/>
            <person name="Park J."/>
            <person name="Pisabarro A.G."/>
            <person name="Riley R."/>
            <person name="Rosling A."/>
            <person name="Salamov A."/>
            <person name="Schmidt O."/>
            <person name="Schmutz J."/>
            <person name="Skrede I."/>
            <person name="Stenlid J."/>
            <person name="Wiebenga A."/>
            <person name="Xie X."/>
            <person name="Kues U."/>
            <person name="Hibbett D.S."/>
            <person name="Hoffmeister D."/>
            <person name="Hogberg N."/>
            <person name="Martin F."/>
            <person name="Grigoriev I.V."/>
            <person name="Watkinson S.C."/>
        </authorList>
    </citation>
    <scope>NUCLEOTIDE SEQUENCE</scope>
    <source>
        <strain evidence="1">S7.9</strain>
    </source>
</reference>